<gene>
    <name evidence="4" type="ORF">V6N11_061700</name>
</gene>
<evidence type="ECO:0000256" key="1">
    <source>
        <dbReference type="PROSITE-ProRule" id="PRU00047"/>
    </source>
</evidence>
<organism evidence="4 5">
    <name type="scientific">Hibiscus sabdariffa</name>
    <name type="common">roselle</name>
    <dbReference type="NCBI Taxonomy" id="183260"/>
    <lineage>
        <taxon>Eukaryota</taxon>
        <taxon>Viridiplantae</taxon>
        <taxon>Streptophyta</taxon>
        <taxon>Embryophyta</taxon>
        <taxon>Tracheophyta</taxon>
        <taxon>Spermatophyta</taxon>
        <taxon>Magnoliopsida</taxon>
        <taxon>eudicotyledons</taxon>
        <taxon>Gunneridae</taxon>
        <taxon>Pentapetalae</taxon>
        <taxon>rosids</taxon>
        <taxon>malvids</taxon>
        <taxon>Malvales</taxon>
        <taxon>Malvaceae</taxon>
        <taxon>Malvoideae</taxon>
        <taxon>Hibiscus</taxon>
    </lineage>
</organism>
<feature type="domain" description="CCHC-type" evidence="3">
    <location>
        <begin position="214"/>
        <end position="228"/>
    </location>
</feature>
<sequence length="348" mass="38149">MASNISFTPLTDLDLTVEEQSSIFTPNVDWDTPAIDPAELLIGKLFATKEVDNQLFLRTFSNIWKKDNLLSISHIGENLYRIHFDNAAKCTEIFNRGSWLFKSDLLAVAHFNPNLDAQDHVFSTMNVWVRIHDLPTILMDSESMTIQTGSSLGSLIGNVTKTNTRRIDGNMTIYLRVGCCINVNSPVWRCVFIGGSGSVKKCCMLQYERLPTLCHSCGLLGHLVSSCPIVEITPETKLQYGTELPTLSKESIDALVQPSDEGVLAPPPLMIVKPDGETIVVESPNQTMMDNTASPIVPGQCGTKRRSLMVAGTEVNKTRTNNTTATTKAGMSSKNSLAGVDSQPRRGL</sequence>
<name>A0ABR2NUZ8_9ROSI</name>
<dbReference type="InterPro" id="IPR040256">
    <property type="entry name" value="At4g02000-like"/>
</dbReference>
<dbReference type="PROSITE" id="PS50158">
    <property type="entry name" value="ZF_CCHC"/>
    <property type="match status" value="1"/>
</dbReference>
<dbReference type="PANTHER" id="PTHR31286:SF167">
    <property type="entry name" value="OS09G0268800 PROTEIN"/>
    <property type="match status" value="1"/>
</dbReference>
<keyword evidence="1" id="KW-0862">Zinc</keyword>
<evidence type="ECO:0000256" key="2">
    <source>
        <dbReference type="SAM" id="MobiDB-lite"/>
    </source>
</evidence>
<dbReference type="PANTHER" id="PTHR31286">
    <property type="entry name" value="GLYCINE-RICH CELL WALL STRUCTURAL PROTEIN 1.8-LIKE"/>
    <property type="match status" value="1"/>
</dbReference>
<reference evidence="4 5" key="1">
    <citation type="journal article" date="2024" name="G3 (Bethesda)">
        <title>Genome assembly of Hibiscus sabdariffa L. provides insights into metabolisms of medicinal natural products.</title>
        <authorList>
            <person name="Kim T."/>
        </authorList>
    </citation>
    <scope>NUCLEOTIDE SEQUENCE [LARGE SCALE GENOMIC DNA]</scope>
    <source>
        <strain evidence="4">TK-2024</strain>
        <tissue evidence="4">Old leaves</tissue>
    </source>
</reference>
<dbReference type="Pfam" id="PF14392">
    <property type="entry name" value="zf-CCHC_4"/>
    <property type="match status" value="1"/>
</dbReference>
<protein>
    <recommendedName>
        <fullName evidence="3">CCHC-type domain-containing protein</fullName>
    </recommendedName>
</protein>
<dbReference type="InterPro" id="IPR001878">
    <property type="entry name" value="Znf_CCHC"/>
</dbReference>
<feature type="region of interest" description="Disordered" evidence="2">
    <location>
        <begin position="319"/>
        <end position="348"/>
    </location>
</feature>
<accession>A0ABR2NUZ8</accession>
<dbReference type="EMBL" id="JBBPBN010000098">
    <property type="protein sequence ID" value="KAK8979956.1"/>
    <property type="molecule type" value="Genomic_DNA"/>
</dbReference>
<dbReference type="Proteomes" id="UP001396334">
    <property type="component" value="Unassembled WGS sequence"/>
</dbReference>
<evidence type="ECO:0000313" key="5">
    <source>
        <dbReference type="Proteomes" id="UP001396334"/>
    </source>
</evidence>
<keyword evidence="1" id="KW-0863">Zinc-finger</keyword>
<keyword evidence="1" id="KW-0479">Metal-binding</keyword>
<evidence type="ECO:0000259" key="3">
    <source>
        <dbReference type="PROSITE" id="PS50158"/>
    </source>
</evidence>
<comment type="caution">
    <text evidence="4">The sequence shown here is derived from an EMBL/GenBank/DDBJ whole genome shotgun (WGS) entry which is preliminary data.</text>
</comment>
<dbReference type="InterPro" id="IPR025836">
    <property type="entry name" value="Zn_knuckle_CX2CX4HX4C"/>
</dbReference>
<feature type="compositionally biased region" description="Low complexity" evidence="2">
    <location>
        <begin position="319"/>
        <end position="329"/>
    </location>
</feature>
<proteinExistence type="predicted"/>
<evidence type="ECO:0000313" key="4">
    <source>
        <dbReference type="EMBL" id="KAK8979956.1"/>
    </source>
</evidence>
<keyword evidence="5" id="KW-1185">Reference proteome</keyword>